<evidence type="ECO:0000313" key="8">
    <source>
        <dbReference type="EMBL" id="MCI2229009.1"/>
    </source>
</evidence>
<gene>
    <name evidence="8" type="primary">deoD</name>
    <name evidence="8" type="ORF">MC378_07505</name>
</gene>
<evidence type="ECO:0000256" key="5">
    <source>
        <dbReference type="ARBA" id="ARBA00022679"/>
    </source>
</evidence>
<keyword evidence="5 8" id="KW-0808">Transferase</keyword>
<dbReference type="NCBIfam" id="NF004489">
    <property type="entry name" value="PRK05819.1"/>
    <property type="match status" value="1"/>
</dbReference>
<dbReference type="InterPro" id="IPR018016">
    <property type="entry name" value="Nucleoside_phosphorylase_CS"/>
</dbReference>
<name>A0A9X1VM25_9FLAO</name>
<evidence type="ECO:0000256" key="4">
    <source>
        <dbReference type="ARBA" id="ARBA00022676"/>
    </source>
</evidence>
<accession>A0A9X1VM25</accession>
<proteinExistence type="inferred from homology"/>
<comment type="catalytic activity">
    <reaction evidence="6">
        <text>uridine + phosphate = alpha-D-ribose 1-phosphate + uracil</text>
        <dbReference type="Rhea" id="RHEA:24388"/>
        <dbReference type="ChEBI" id="CHEBI:16704"/>
        <dbReference type="ChEBI" id="CHEBI:17568"/>
        <dbReference type="ChEBI" id="CHEBI:43474"/>
        <dbReference type="ChEBI" id="CHEBI:57720"/>
        <dbReference type="EC" id="2.4.2.3"/>
    </reaction>
</comment>
<evidence type="ECO:0000256" key="3">
    <source>
        <dbReference type="ARBA" id="ARBA00021980"/>
    </source>
</evidence>
<dbReference type="PANTHER" id="PTHR43691">
    <property type="entry name" value="URIDINE PHOSPHORYLASE"/>
    <property type="match status" value="1"/>
</dbReference>
<evidence type="ECO:0000256" key="2">
    <source>
        <dbReference type="ARBA" id="ARBA00011888"/>
    </source>
</evidence>
<dbReference type="EMBL" id="JAKQYM010000004">
    <property type="protein sequence ID" value="MCI2229009.1"/>
    <property type="molecule type" value="Genomic_DNA"/>
</dbReference>
<dbReference type="GO" id="GO:0005829">
    <property type="term" value="C:cytosol"/>
    <property type="evidence" value="ECO:0007669"/>
    <property type="project" value="TreeGrafter"/>
</dbReference>
<evidence type="ECO:0000259" key="7">
    <source>
        <dbReference type="Pfam" id="PF01048"/>
    </source>
</evidence>
<dbReference type="PANTHER" id="PTHR43691:SF11">
    <property type="entry name" value="FI09636P-RELATED"/>
    <property type="match status" value="1"/>
</dbReference>
<dbReference type="InterPro" id="IPR000845">
    <property type="entry name" value="Nucleoside_phosphorylase_d"/>
</dbReference>
<keyword evidence="4 8" id="KW-0328">Glycosyltransferase</keyword>
<dbReference type="Gene3D" id="3.40.50.1580">
    <property type="entry name" value="Nucleoside phosphorylase domain"/>
    <property type="match status" value="1"/>
</dbReference>
<keyword evidence="9" id="KW-1185">Reference proteome</keyword>
<dbReference type="GO" id="GO:0004850">
    <property type="term" value="F:uridine phosphorylase activity"/>
    <property type="evidence" value="ECO:0007669"/>
    <property type="project" value="UniProtKB-EC"/>
</dbReference>
<dbReference type="EC" id="2.4.2.3" evidence="2"/>
<sequence length="232" mass="25511">MSVHIEAKKGEIAETVLLPGDPMRAKWIADTFLKEVIQYNDVRGMLGFTGTYKGNRVSVQGTGMGIPSTLIYCTELITEYGVKNLIRVGSAGSYQKDVKIRDIVFAMAASTNSGLNTIRFNGADFAPTASFKLFQKAIEVAKEKNITVKAGGILSSDEFYADEFDSYKKWADYGVLCVEMETSGLYTVAAKHNVNALSILTISDSLVTKERTTADEREQTFKEMIEIALELA</sequence>
<comment type="similarity">
    <text evidence="1">Belongs to the PNP/UDP phosphorylase family.</text>
</comment>
<dbReference type="GO" id="GO:0004731">
    <property type="term" value="F:purine-nucleoside phosphorylase activity"/>
    <property type="evidence" value="ECO:0007669"/>
    <property type="project" value="InterPro"/>
</dbReference>
<dbReference type="PROSITE" id="PS01232">
    <property type="entry name" value="PNP_UDP_1"/>
    <property type="match status" value="1"/>
</dbReference>
<dbReference type="HAMAP" id="MF_01627">
    <property type="entry name" value="Pur_nucleosid_phosp"/>
    <property type="match status" value="1"/>
</dbReference>
<dbReference type="GO" id="GO:0006152">
    <property type="term" value="P:purine nucleoside catabolic process"/>
    <property type="evidence" value="ECO:0007669"/>
    <property type="project" value="TreeGrafter"/>
</dbReference>
<organism evidence="8 9">
    <name type="scientific">Polaribacter marinus</name>
    <dbReference type="NCBI Taxonomy" id="2916838"/>
    <lineage>
        <taxon>Bacteria</taxon>
        <taxon>Pseudomonadati</taxon>
        <taxon>Bacteroidota</taxon>
        <taxon>Flavobacteriia</taxon>
        <taxon>Flavobacteriales</taxon>
        <taxon>Flavobacteriaceae</taxon>
    </lineage>
</organism>
<dbReference type="SUPFAM" id="SSF53167">
    <property type="entry name" value="Purine and uridine phosphorylases"/>
    <property type="match status" value="1"/>
</dbReference>
<dbReference type="InterPro" id="IPR004402">
    <property type="entry name" value="DeoD-type"/>
</dbReference>
<dbReference type="NCBIfam" id="TIGR00107">
    <property type="entry name" value="deoD"/>
    <property type="match status" value="1"/>
</dbReference>
<evidence type="ECO:0000256" key="6">
    <source>
        <dbReference type="ARBA" id="ARBA00048447"/>
    </source>
</evidence>
<dbReference type="AlphaFoldDB" id="A0A9X1VM25"/>
<evidence type="ECO:0000313" key="9">
    <source>
        <dbReference type="Proteomes" id="UP001139369"/>
    </source>
</evidence>
<dbReference type="InterPro" id="IPR035994">
    <property type="entry name" value="Nucleoside_phosphorylase_sf"/>
</dbReference>
<dbReference type="RefSeq" id="WP_242178137.1">
    <property type="nucleotide sequence ID" value="NZ_JAKQYM010000004.1"/>
</dbReference>
<dbReference type="Proteomes" id="UP001139369">
    <property type="component" value="Unassembled WGS sequence"/>
</dbReference>
<reference evidence="8" key="1">
    <citation type="submission" date="2022-02" db="EMBL/GenBank/DDBJ databases">
        <title>Polaribacter sp. MSW13, isolated from seawater.</title>
        <authorList>
            <person name="Kristyanto S."/>
            <person name="Jung J."/>
            <person name="Jeon C.O."/>
        </authorList>
    </citation>
    <scope>NUCLEOTIDE SEQUENCE</scope>
    <source>
        <strain evidence="8">MSW13</strain>
    </source>
</reference>
<protein>
    <recommendedName>
        <fullName evidence="3">Uridine phosphorylase</fullName>
        <ecNumber evidence="2">2.4.2.3</ecNumber>
    </recommendedName>
</protein>
<dbReference type="Pfam" id="PF01048">
    <property type="entry name" value="PNP_UDP_1"/>
    <property type="match status" value="1"/>
</dbReference>
<feature type="domain" description="Nucleoside phosphorylase" evidence="7">
    <location>
        <begin position="16"/>
        <end position="224"/>
    </location>
</feature>
<comment type="caution">
    <text evidence="8">The sequence shown here is derived from an EMBL/GenBank/DDBJ whole genome shotgun (WGS) entry which is preliminary data.</text>
</comment>
<dbReference type="CDD" id="cd09006">
    <property type="entry name" value="PNP_EcPNPI-like"/>
    <property type="match status" value="1"/>
</dbReference>
<evidence type="ECO:0000256" key="1">
    <source>
        <dbReference type="ARBA" id="ARBA00010456"/>
    </source>
</evidence>